<accession>A0ABR7F2H2</accession>
<organism evidence="1 2">
    <name type="scientific">Eubacterium segne</name>
    <dbReference type="NCBI Taxonomy" id="2763045"/>
    <lineage>
        <taxon>Bacteria</taxon>
        <taxon>Bacillati</taxon>
        <taxon>Bacillota</taxon>
        <taxon>Clostridia</taxon>
        <taxon>Eubacteriales</taxon>
        <taxon>Eubacteriaceae</taxon>
        <taxon>Eubacterium</taxon>
    </lineage>
</organism>
<dbReference type="Proteomes" id="UP000597877">
    <property type="component" value="Unassembled WGS sequence"/>
</dbReference>
<reference evidence="1 2" key="1">
    <citation type="submission" date="2020-08" db="EMBL/GenBank/DDBJ databases">
        <title>Genome public.</title>
        <authorList>
            <person name="Liu C."/>
            <person name="Sun Q."/>
        </authorList>
    </citation>
    <scope>NUCLEOTIDE SEQUENCE [LARGE SCALE GENOMIC DNA]</scope>
    <source>
        <strain evidence="1 2">BX4</strain>
    </source>
</reference>
<keyword evidence="2" id="KW-1185">Reference proteome</keyword>
<sequence length="90" mass="10645">MDSKDLQNELIKAINTIISNEKLNKLPFDRTYLTRIINKTQTSSTSYKYTVIIEKDRYNIISTENYSIGNKVRVRIPRNNWNEIYIESKA</sequence>
<comment type="caution">
    <text evidence="1">The sequence shown here is derived from an EMBL/GenBank/DDBJ whole genome shotgun (WGS) entry which is preliminary data.</text>
</comment>
<dbReference type="RefSeq" id="WP_186840218.1">
    <property type="nucleotide sequence ID" value="NZ_JACOOZ010000003.1"/>
</dbReference>
<evidence type="ECO:0000313" key="1">
    <source>
        <dbReference type="EMBL" id="MBC5667437.1"/>
    </source>
</evidence>
<gene>
    <name evidence="1" type="ORF">H8S00_05495</name>
</gene>
<evidence type="ECO:0000313" key="2">
    <source>
        <dbReference type="Proteomes" id="UP000597877"/>
    </source>
</evidence>
<proteinExistence type="predicted"/>
<name>A0ABR7F2H2_9FIRM</name>
<protein>
    <submittedName>
        <fullName evidence="1">Uncharacterized protein</fullName>
    </submittedName>
</protein>
<dbReference type="EMBL" id="JACOOZ010000003">
    <property type="protein sequence ID" value="MBC5667437.1"/>
    <property type="molecule type" value="Genomic_DNA"/>
</dbReference>